<keyword evidence="4" id="KW-1185">Reference proteome</keyword>
<dbReference type="OrthoDB" id="9793681at2"/>
<keyword evidence="2" id="KW-0810">Translation regulation</keyword>
<dbReference type="HAMAP" id="MF_01477">
    <property type="entry name" value="Iojap_RsfS"/>
    <property type="match status" value="1"/>
</dbReference>
<dbReference type="KEGG" id="ard:AXF14_12265"/>
<dbReference type="NCBIfam" id="TIGR00090">
    <property type="entry name" value="rsfS_iojap_ybeB"/>
    <property type="match status" value="1"/>
</dbReference>
<dbReference type="PANTHER" id="PTHR21043:SF0">
    <property type="entry name" value="MITOCHONDRIAL ASSEMBLY OF RIBOSOMAL LARGE SUBUNIT PROTEIN 1"/>
    <property type="match status" value="1"/>
</dbReference>
<dbReference type="Gene3D" id="3.30.460.10">
    <property type="entry name" value="Beta Polymerase, domain 2"/>
    <property type="match status" value="1"/>
</dbReference>
<dbReference type="GO" id="GO:0005737">
    <property type="term" value="C:cytoplasm"/>
    <property type="evidence" value="ECO:0007669"/>
    <property type="project" value="UniProtKB-SubCell"/>
</dbReference>
<gene>
    <name evidence="2" type="primary">rsfS</name>
    <name evidence="3" type="ORF">AXF14_12265</name>
</gene>
<dbReference type="STRING" id="111015.AXF14_12265"/>
<evidence type="ECO:0000313" key="4">
    <source>
        <dbReference type="Proteomes" id="UP000065220"/>
    </source>
</evidence>
<proteinExistence type="inferred from homology"/>
<keyword evidence="2" id="KW-0963">Cytoplasm</keyword>
<dbReference type="GO" id="GO:0017148">
    <property type="term" value="P:negative regulation of translation"/>
    <property type="evidence" value="ECO:0007669"/>
    <property type="project" value="UniProtKB-UniRule"/>
</dbReference>
<reference evidence="4" key="1">
    <citation type="submission" date="2016-02" db="EMBL/GenBank/DDBJ databases">
        <authorList>
            <person name="Holder M.E."/>
            <person name="Ajami N.J."/>
            <person name="Petrosino J.F."/>
        </authorList>
    </citation>
    <scope>NUCLEOTIDE SEQUENCE [LARGE SCALE GENOMIC DNA]</scope>
    <source>
        <strain evidence="4">CCUG 36733</strain>
    </source>
</reference>
<keyword evidence="2" id="KW-0678">Repressor</keyword>
<comment type="similarity">
    <text evidence="1 2">Belongs to the Iojap/RsfS family.</text>
</comment>
<dbReference type="EMBL" id="CP014228">
    <property type="protein sequence ID" value="AMD88212.1"/>
    <property type="molecule type" value="Genomic_DNA"/>
</dbReference>
<name>A0A0X8JGP4_ACTRD</name>
<dbReference type="Proteomes" id="UP000065220">
    <property type="component" value="Chromosome"/>
</dbReference>
<comment type="function">
    <text evidence="2">Functions as a ribosomal silencing factor. Interacts with ribosomal protein uL14 (rplN), blocking formation of intersubunit bridge B8. Prevents association of the 30S and 50S ribosomal subunits and the formation of functional ribosomes, thus repressing translation.</text>
</comment>
<dbReference type="GO" id="GO:0090071">
    <property type="term" value="P:negative regulation of ribosome biogenesis"/>
    <property type="evidence" value="ECO:0007669"/>
    <property type="project" value="UniProtKB-UniRule"/>
</dbReference>
<organism evidence="3 4">
    <name type="scientific">Actinomyces radicidentis</name>
    <dbReference type="NCBI Taxonomy" id="111015"/>
    <lineage>
        <taxon>Bacteria</taxon>
        <taxon>Bacillati</taxon>
        <taxon>Actinomycetota</taxon>
        <taxon>Actinomycetes</taxon>
        <taxon>Actinomycetales</taxon>
        <taxon>Actinomycetaceae</taxon>
        <taxon>Actinomyces</taxon>
    </lineage>
</organism>
<dbReference type="RefSeq" id="WP_067943609.1">
    <property type="nucleotide sequence ID" value="NZ_CP014228.1"/>
</dbReference>
<dbReference type="PANTHER" id="PTHR21043">
    <property type="entry name" value="IOJAP SUPERFAMILY ORTHOLOG"/>
    <property type="match status" value="1"/>
</dbReference>
<comment type="subunit">
    <text evidence="2">Interacts with ribosomal protein uL14 (rplN).</text>
</comment>
<dbReference type="InterPro" id="IPR043519">
    <property type="entry name" value="NT_sf"/>
</dbReference>
<comment type="subcellular location">
    <subcellularLocation>
        <location evidence="2">Cytoplasm</location>
    </subcellularLocation>
</comment>
<dbReference type="GO" id="GO:0042256">
    <property type="term" value="P:cytosolic ribosome assembly"/>
    <property type="evidence" value="ECO:0007669"/>
    <property type="project" value="UniProtKB-UniRule"/>
</dbReference>
<dbReference type="InterPro" id="IPR004394">
    <property type="entry name" value="Iojap/RsfS/C7orf30"/>
</dbReference>
<dbReference type="GO" id="GO:0043023">
    <property type="term" value="F:ribosomal large subunit binding"/>
    <property type="evidence" value="ECO:0007669"/>
    <property type="project" value="TreeGrafter"/>
</dbReference>
<sequence>MPATPRAIDLTHAAARAAAERKAEEIIAIDVADRLALSDVFLVVSGRSDRQVRAIVDSIDEAMLKAGAKRRTREGYDEGHWVLVDYGDVVVHAQQADDREFYALERLWADCPAVELPDDLERVAAEAPEQA</sequence>
<dbReference type="SUPFAM" id="SSF81301">
    <property type="entry name" value="Nucleotidyltransferase"/>
    <property type="match status" value="1"/>
</dbReference>
<dbReference type="AlphaFoldDB" id="A0A0X8JGP4"/>
<accession>A0A0X8JGP4</accession>
<evidence type="ECO:0000256" key="1">
    <source>
        <dbReference type="ARBA" id="ARBA00010574"/>
    </source>
</evidence>
<dbReference type="Pfam" id="PF02410">
    <property type="entry name" value="RsfS"/>
    <property type="match status" value="1"/>
</dbReference>
<evidence type="ECO:0000313" key="3">
    <source>
        <dbReference type="EMBL" id="AMD88212.1"/>
    </source>
</evidence>
<evidence type="ECO:0000256" key="2">
    <source>
        <dbReference type="HAMAP-Rule" id="MF_01477"/>
    </source>
</evidence>
<protein>
    <recommendedName>
        <fullName evidence="2">Ribosomal silencing factor RsfS</fullName>
    </recommendedName>
</protein>